<comment type="caution">
    <text evidence="2">The sequence shown here is derived from an EMBL/GenBank/DDBJ whole genome shotgun (WGS) entry which is preliminary data.</text>
</comment>
<evidence type="ECO:0000256" key="1">
    <source>
        <dbReference type="SAM" id="MobiDB-lite"/>
    </source>
</evidence>
<evidence type="ECO:0000313" key="2">
    <source>
        <dbReference type="EMBL" id="KAG5569032.1"/>
    </source>
</evidence>
<accession>A0A9J5W0Z0</accession>
<dbReference type="AlphaFoldDB" id="A0A9J5W0Z0"/>
<evidence type="ECO:0000313" key="3">
    <source>
        <dbReference type="Proteomes" id="UP000824120"/>
    </source>
</evidence>
<reference evidence="2" key="1">
    <citation type="submission" date="2020-09" db="EMBL/GenBank/DDBJ databases">
        <title>De no assembly of potato wild relative species, Solanum commersonii.</title>
        <authorList>
            <person name="Cho K."/>
        </authorList>
    </citation>
    <scope>NUCLEOTIDE SEQUENCE</scope>
    <source>
        <strain evidence="2">LZ3.2</strain>
        <tissue evidence="2">Leaf</tissue>
    </source>
</reference>
<organism evidence="2 3">
    <name type="scientific">Solanum commersonii</name>
    <name type="common">Commerson's wild potato</name>
    <name type="synonym">Commerson's nightshade</name>
    <dbReference type="NCBI Taxonomy" id="4109"/>
    <lineage>
        <taxon>Eukaryota</taxon>
        <taxon>Viridiplantae</taxon>
        <taxon>Streptophyta</taxon>
        <taxon>Embryophyta</taxon>
        <taxon>Tracheophyta</taxon>
        <taxon>Spermatophyta</taxon>
        <taxon>Magnoliopsida</taxon>
        <taxon>eudicotyledons</taxon>
        <taxon>Gunneridae</taxon>
        <taxon>Pentapetalae</taxon>
        <taxon>asterids</taxon>
        <taxon>lamiids</taxon>
        <taxon>Solanales</taxon>
        <taxon>Solanaceae</taxon>
        <taxon>Solanoideae</taxon>
        <taxon>Solaneae</taxon>
        <taxon>Solanum</taxon>
    </lineage>
</organism>
<proteinExistence type="predicted"/>
<feature type="region of interest" description="Disordered" evidence="1">
    <location>
        <begin position="81"/>
        <end position="106"/>
    </location>
</feature>
<gene>
    <name evidence="2" type="ORF">H5410_063953</name>
</gene>
<dbReference type="Proteomes" id="UP000824120">
    <property type="component" value="Unassembled WGS sequence"/>
</dbReference>
<protein>
    <submittedName>
        <fullName evidence="2">Uncharacterized protein</fullName>
    </submittedName>
</protein>
<name>A0A9J5W0Z0_SOLCO</name>
<dbReference type="EMBL" id="JACXVP010000014">
    <property type="protein sequence ID" value="KAG5569032.1"/>
    <property type="molecule type" value="Genomic_DNA"/>
</dbReference>
<keyword evidence="3" id="KW-1185">Reference proteome</keyword>
<feature type="compositionally biased region" description="Basic and acidic residues" evidence="1">
    <location>
        <begin position="90"/>
        <end position="100"/>
    </location>
</feature>
<sequence>MNKKEEKCYNDINEGAIVVAEVNDMKILPLALQMDDEKVGEDQNWDLKQSSKQNMENVEKDSSSQNISHVAVEGDLLPKQTGKFKGKYTKQREKNEEDLTKAQTSSIQSKRTIVGTMKMISETMQKYEEVSGQKDWGEMYTITKDNFSWEERNMNMLAKMKRSNMTGGGSWLEILKELEECSPKVKVIKVI</sequence>